<reference evidence="1" key="1">
    <citation type="submission" date="2021-03" db="EMBL/GenBank/DDBJ databases">
        <title>Evolutionary priming and transition to the ectomycorrhizal habit in an iconic lineage of mushroom-forming fungi: is preadaptation a requirement?</title>
        <authorList>
            <consortium name="DOE Joint Genome Institute"/>
            <person name="Looney B.P."/>
            <person name="Miyauchi S."/>
            <person name="Morin E."/>
            <person name="Drula E."/>
            <person name="Courty P.E."/>
            <person name="Chicoki N."/>
            <person name="Fauchery L."/>
            <person name="Kohler A."/>
            <person name="Kuo A."/>
            <person name="LaButti K."/>
            <person name="Pangilinan J."/>
            <person name="Lipzen A."/>
            <person name="Riley R."/>
            <person name="Andreopoulos W."/>
            <person name="He G."/>
            <person name="Johnson J."/>
            <person name="Barry K.W."/>
            <person name="Grigoriev I.V."/>
            <person name="Nagy L."/>
            <person name="Hibbett D."/>
            <person name="Henrissat B."/>
            <person name="Matheny P.B."/>
            <person name="Labbe J."/>
            <person name="Martin A.F."/>
        </authorList>
    </citation>
    <scope>NUCLEOTIDE SEQUENCE</scope>
    <source>
        <strain evidence="1">BPL698</strain>
    </source>
</reference>
<name>A0ACC0TV22_9AGAM</name>
<gene>
    <name evidence="1" type="ORF">F5148DRAFT_1291791</name>
</gene>
<accession>A0ACC0TV22</accession>
<comment type="caution">
    <text evidence="1">The sequence shown here is derived from an EMBL/GenBank/DDBJ whole genome shotgun (WGS) entry which is preliminary data.</text>
</comment>
<protein>
    <submittedName>
        <fullName evidence="1">Uncharacterized protein</fullName>
    </submittedName>
</protein>
<proteinExistence type="predicted"/>
<dbReference type="Proteomes" id="UP001207468">
    <property type="component" value="Unassembled WGS sequence"/>
</dbReference>
<dbReference type="EMBL" id="JAGFNK010000526">
    <property type="protein sequence ID" value="KAI9449153.1"/>
    <property type="molecule type" value="Genomic_DNA"/>
</dbReference>
<keyword evidence="2" id="KW-1185">Reference proteome</keyword>
<evidence type="ECO:0000313" key="2">
    <source>
        <dbReference type="Proteomes" id="UP001207468"/>
    </source>
</evidence>
<organism evidence="1 2">
    <name type="scientific">Russula earlei</name>
    <dbReference type="NCBI Taxonomy" id="71964"/>
    <lineage>
        <taxon>Eukaryota</taxon>
        <taxon>Fungi</taxon>
        <taxon>Dikarya</taxon>
        <taxon>Basidiomycota</taxon>
        <taxon>Agaricomycotina</taxon>
        <taxon>Agaricomycetes</taxon>
        <taxon>Russulales</taxon>
        <taxon>Russulaceae</taxon>
        <taxon>Russula</taxon>
    </lineage>
</organism>
<sequence length="504" mass="56212">MSWKHDRRKKVVFFGDSITQQGAGPGGYITKIDSILKHEGIEDKYQLIGAGVSGNKVYDLYLRMEEDVLSKSPDIVVIYVGINDVWHKQTSGTGTDYDKYGKFYTAMVKKLQAIGAKVIVCTPSVIGERTDNSNAQDGDLNLYSKWIRDFAATNNLPLVDLRKAFIEYNLQHNPLNNEKGILTVDRVHLNPQGNILVADQMWNAIRQIAYNDLFAHPLPETHRFPMLKYELIPEQLLYEGSIGIENIFSPLPCNQEIITGTHSRAYLDKLLDQTLTASEQRRIGFPQSPQLTQRELMIAQGTIDCCTYAMEYGVALNVAGGTHHAFADRGEGFCLLNDMAIAANDLLHNKAAGKILIIDLDVHQGNGTAKIFGEEPRVYTFSMHGSHNYPFHKEQSDLDIGLEDGTGDAVYLSLLHQHLTGLLQTVKPDFAFFLSGVDILATDKFGKLGVTMEGCRQRDEMVFSLLQQYNIPVTVAMGGGYSPDIRTIVEAHCNTFRTAIKVYA</sequence>
<evidence type="ECO:0000313" key="1">
    <source>
        <dbReference type="EMBL" id="KAI9449153.1"/>
    </source>
</evidence>